<evidence type="ECO:0000256" key="1">
    <source>
        <dbReference type="ARBA" id="ARBA00004496"/>
    </source>
</evidence>
<name>A0A0R1SCX7_9LACO</name>
<evidence type="ECO:0000256" key="9">
    <source>
        <dbReference type="ARBA" id="ARBA00023146"/>
    </source>
</evidence>
<dbReference type="PROSITE" id="PS00178">
    <property type="entry name" value="AA_TRNA_LIGASE_I"/>
    <property type="match status" value="1"/>
</dbReference>
<evidence type="ECO:0000259" key="12">
    <source>
        <dbReference type="Pfam" id="PF00749"/>
    </source>
</evidence>
<evidence type="ECO:0000256" key="6">
    <source>
        <dbReference type="ARBA" id="ARBA00022741"/>
    </source>
</evidence>
<evidence type="ECO:0000256" key="2">
    <source>
        <dbReference type="ARBA" id="ARBA00007894"/>
    </source>
</evidence>
<protein>
    <recommendedName>
        <fullName evidence="11">Glutamate--tRNA ligase</fullName>
        <ecNumber evidence="11">6.1.1.17</ecNumber>
    </recommendedName>
    <alternativeName>
        <fullName evidence="11">Glutamyl-tRNA synthetase</fullName>
        <shortName evidence="11">GluRS</shortName>
    </alternativeName>
</protein>
<comment type="similarity">
    <text evidence="2 11">Belongs to the class-I aminoacyl-tRNA synthetase family. Glutamate--tRNA ligase type 1 subfamily.</text>
</comment>
<comment type="subcellular location">
    <subcellularLocation>
        <location evidence="1 11">Cytoplasm</location>
    </subcellularLocation>
</comment>
<dbReference type="PATRIC" id="fig|1122152.4.peg.1100"/>
<dbReference type="HAMAP" id="MF_00022">
    <property type="entry name" value="Glu_tRNA_synth_type1"/>
    <property type="match status" value="1"/>
</dbReference>
<dbReference type="PANTHER" id="PTHR43311:SF2">
    <property type="entry name" value="GLUTAMATE--TRNA LIGASE, MITOCHONDRIAL-RELATED"/>
    <property type="match status" value="1"/>
</dbReference>
<dbReference type="SUPFAM" id="SSF52374">
    <property type="entry name" value="Nucleotidylyl transferase"/>
    <property type="match status" value="1"/>
</dbReference>
<comment type="function">
    <text evidence="11">Catalyzes the attachment of glutamate to tRNA(Glu) in a two-step reaction: glutamate is first activated by ATP to form Glu-AMP and then transferred to the acceptor end of tRNA(Glu).</text>
</comment>
<dbReference type="Pfam" id="PF19269">
    <property type="entry name" value="Anticodon_2"/>
    <property type="match status" value="1"/>
</dbReference>
<feature type="short sequence motif" description="'HIGH' region" evidence="11">
    <location>
        <begin position="18"/>
        <end position="28"/>
    </location>
</feature>
<dbReference type="InterPro" id="IPR045462">
    <property type="entry name" value="aa-tRNA-synth_I_cd-bd"/>
</dbReference>
<evidence type="ECO:0000256" key="11">
    <source>
        <dbReference type="HAMAP-Rule" id="MF_00022"/>
    </source>
</evidence>
<evidence type="ECO:0000256" key="4">
    <source>
        <dbReference type="ARBA" id="ARBA00022490"/>
    </source>
</evidence>
<dbReference type="EMBL" id="AZFB01000005">
    <property type="protein sequence ID" value="KRL63131.1"/>
    <property type="molecule type" value="Genomic_DNA"/>
</dbReference>
<comment type="caution">
    <text evidence="14">The sequence shown here is derived from an EMBL/GenBank/DDBJ whole genome shotgun (WGS) entry which is preliminary data.</text>
</comment>
<dbReference type="InterPro" id="IPR020751">
    <property type="entry name" value="aa-tRNA-synth_I_codon-bd_sub2"/>
</dbReference>
<dbReference type="InterPro" id="IPR049940">
    <property type="entry name" value="GluQ/Sye"/>
</dbReference>
<feature type="short sequence motif" description="'KMSKS' region" evidence="11">
    <location>
        <begin position="265"/>
        <end position="269"/>
    </location>
</feature>
<evidence type="ECO:0000259" key="13">
    <source>
        <dbReference type="Pfam" id="PF19269"/>
    </source>
</evidence>
<keyword evidence="5 11" id="KW-0436">Ligase</keyword>
<dbReference type="InterPro" id="IPR001412">
    <property type="entry name" value="aa-tRNA-synth_I_CS"/>
</dbReference>
<dbReference type="InterPro" id="IPR000924">
    <property type="entry name" value="Glu/Gln-tRNA-synth"/>
</dbReference>
<dbReference type="Gene3D" id="1.10.10.350">
    <property type="match status" value="1"/>
</dbReference>
<keyword evidence="8 11" id="KW-0648">Protein biosynthesis</keyword>
<evidence type="ECO:0000256" key="5">
    <source>
        <dbReference type="ARBA" id="ARBA00022598"/>
    </source>
</evidence>
<keyword evidence="15" id="KW-1185">Reference proteome</keyword>
<dbReference type="EC" id="6.1.1.17" evidence="11"/>
<dbReference type="Gene3D" id="3.40.50.620">
    <property type="entry name" value="HUPs"/>
    <property type="match status" value="1"/>
</dbReference>
<feature type="binding site" evidence="11">
    <location>
        <position position="268"/>
    </location>
    <ligand>
        <name>ATP</name>
        <dbReference type="ChEBI" id="CHEBI:30616"/>
    </ligand>
</feature>
<feature type="domain" description="Aminoacyl-tRNA synthetase class I anticodon-binding" evidence="13">
    <location>
        <begin position="363"/>
        <end position="491"/>
    </location>
</feature>
<dbReference type="eggNOG" id="COG0008">
    <property type="taxonomic scope" value="Bacteria"/>
</dbReference>
<keyword evidence="4 11" id="KW-0963">Cytoplasm</keyword>
<feature type="domain" description="Glutamyl/glutaminyl-tRNA synthetase class Ib catalytic" evidence="12">
    <location>
        <begin position="11"/>
        <end position="336"/>
    </location>
</feature>
<comment type="subunit">
    <text evidence="3 11">Monomer.</text>
</comment>
<dbReference type="Pfam" id="PF00749">
    <property type="entry name" value="tRNA-synt_1c"/>
    <property type="match status" value="1"/>
</dbReference>
<evidence type="ECO:0000256" key="10">
    <source>
        <dbReference type="ARBA" id="ARBA00048351"/>
    </source>
</evidence>
<proteinExistence type="inferred from homology"/>
<dbReference type="NCBIfam" id="TIGR00464">
    <property type="entry name" value="gltX_bact"/>
    <property type="match status" value="1"/>
</dbReference>
<dbReference type="GO" id="GO:0008270">
    <property type="term" value="F:zinc ion binding"/>
    <property type="evidence" value="ECO:0007669"/>
    <property type="project" value="InterPro"/>
</dbReference>
<evidence type="ECO:0000256" key="8">
    <source>
        <dbReference type="ARBA" id="ARBA00022917"/>
    </source>
</evidence>
<dbReference type="GO" id="GO:0005829">
    <property type="term" value="C:cytosol"/>
    <property type="evidence" value="ECO:0007669"/>
    <property type="project" value="TreeGrafter"/>
</dbReference>
<comment type="catalytic activity">
    <reaction evidence="10 11">
        <text>tRNA(Glu) + L-glutamate + ATP = L-glutamyl-tRNA(Glu) + AMP + diphosphate</text>
        <dbReference type="Rhea" id="RHEA:23540"/>
        <dbReference type="Rhea" id="RHEA-COMP:9663"/>
        <dbReference type="Rhea" id="RHEA-COMP:9680"/>
        <dbReference type="ChEBI" id="CHEBI:29985"/>
        <dbReference type="ChEBI" id="CHEBI:30616"/>
        <dbReference type="ChEBI" id="CHEBI:33019"/>
        <dbReference type="ChEBI" id="CHEBI:78442"/>
        <dbReference type="ChEBI" id="CHEBI:78520"/>
        <dbReference type="ChEBI" id="CHEBI:456215"/>
        <dbReference type="EC" id="6.1.1.17"/>
    </reaction>
</comment>
<dbReference type="CDD" id="cd00808">
    <property type="entry name" value="GluRS_core"/>
    <property type="match status" value="1"/>
</dbReference>
<dbReference type="GO" id="GO:0004818">
    <property type="term" value="F:glutamate-tRNA ligase activity"/>
    <property type="evidence" value="ECO:0007669"/>
    <property type="project" value="UniProtKB-UniRule"/>
</dbReference>
<dbReference type="GO" id="GO:0006424">
    <property type="term" value="P:glutamyl-tRNA aminoacylation"/>
    <property type="evidence" value="ECO:0007669"/>
    <property type="project" value="UniProtKB-UniRule"/>
</dbReference>
<dbReference type="GO" id="GO:0000049">
    <property type="term" value="F:tRNA binding"/>
    <property type="evidence" value="ECO:0007669"/>
    <property type="project" value="InterPro"/>
</dbReference>
<dbReference type="PRINTS" id="PR00987">
    <property type="entry name" value="TRNASYNTHGLU"/>
</dbReference>
<dbReference type="InterPro" id="IPR004527">
    <property type="entry name" value="Glu-tRNA-ligase_bac/mito"/>
</dbReference>
<sequence length="505" mass="57915">MKEACILAKQKIRVRYAPSPTGHLHIGNARTALFNYLFARHNKGTFILRIEDTDTARNVEGGSKSQMENLHWLGIDWDEGPDKGGDFGPYRQSERKEIYNKYIQQLLDEGKAYYSYMTEEELEAQREEQKAMGIAPHYVYEYQDMTADEIKEAQAKAEAKGLKPVVRIHIPKGRTYEWDDIVKGHISFESDTIGGDFVIQKRDGMPTYNFAVVIDDHLMEMTHVLRGDDHIANTPKQLVVYEAFGWEPPKFGHMTLIINAATGKKLSKRDESVLQFIEQYRDLGYLPEAMFNFITLLGWSPVGESEIFSQRQLIKDFDPKRLSKSPAAFDEKKLEWVNNQYVKTANRDELLDLALNNLQEAGLVDKDITPEKMEWVRQLVNIYSVQMSYTKQIVDFSHIFFEDKQALTEEEVEEIKNDEGRVVIEEFRKQLDLVPRYTAVQVMNAIQATRKVTGVKGRKLFMPIRIAATGSMVGPGIGEAIELMGKDKVEHNIDLTLSEMTKQGL</sequence>
<dbReference type="Proteomes" id="UP000051931">
    <property type="component" value="Unassembled WGS sequence"/>
</dbReference>
<reference evidence="14 15" key="1">
    <citation type="journal article" date="2015" name="Genome Announc.">
        <title>Expanding the biotechnology potential of lactobacilli through comparative genomics of 213 strains and associated genera.</title>
        <authorList>
            <person name="Sun Z."/>
            <person name="Harris H.M."/>
            <person name="McCann A."/>
            <person name="Guo C."/>
            <person name="Argimon S."/>
            <person name="Zhang W."/>
            <person name="Yang X."/>
            <person name="Jeffery I.B."/>
            <person name="Cooney J.C."/>
            <person name="Kagawa T.F."/>
            <person name="Liu W."/>
            <person name="Song Y."/>
            <person name="Salvetti E."/>
            <person name="Wrobel A."/>
            <person name="Rasinkangas P."/>
            <person name="Parkhill J."/>
            <person name="Rea M.C."/>
            <person name="O'Sullivan O."/>
            <person name="Ritari J."/>
            <person name="Douillard F.P."/>
            <person name="Paul Ross R."/>
            <person name="Yang R."/>
            <person name="Briner A.E."/>
            <person name="Felis G.E."/>
            <person name="de Vos W.M."/>
            <person name="Barrangou R."/>
            <person name="Klaenhammer T.R."/>
            <person name="Caufield P.W."/>
            <person name="Cui Y."/>
            <person name="Zhang H."/>
            <person name="O'Toole P.W."/>
        </authorList>
    </citation>
    <scope>NUCLEOTIDE SEQUENCE [LARGE SCALE GENOMIC DNA]</scope>
    <source>
        <strain evidence="14 15">DSM 15354</strain>
    </source>
</reference>
<keyword evidence="6 11" id="KW-0547">Nucleotide-binding</keyword>
<evidence type="ECO:0000313" key="14">
    <source>
        <dbReference type="EMBL" id="KRL63131.1"/>
    </source>
</evidence>
<dbReference type="FunFam" id="3.40.50.620:FF:000007">
    <property type="entry name" value="Glutamate--tRNA ligase"/>
    <property type="match status" value="1"/>
</dbReference>
<evidence type="ECO:0000256" key="3">
    <source>
        <dbReference type="ARBA" id="ARBA00011245"/>
    </source>
</evidence>
<dbReference type="PANTHER" id="PTHR43311">
    <property type="entry name" value="GLUTAMATE--TRNA LIGASE"/>
    <property type="match status" value="1"/>
</dbReference>
<keyword evidence="7 11" id="KW-0067">ATP-binding</keyword>
<dbReference type="InterPro" id="IPR033910">
    <property type="entry name" value="GluRS_core"/>
</dbReference>
<comment type="caution">
    <text evidence="11">Lacks conserved residue(s) required for the propagation of feature annotation.</text>
</comment>
<evidence type="ECO:0000256" key="7">
    <source>
        <dbReference type="ARBA" id="ARBA00022840"/>
    </source>
</evidence>
<dbReference type="STRING" id="1122152.GCA_000425905_00786"/>
<dbReference type="GO" id="GO:0005524">
    <property type="term" value="F:ATP binding"/>
    <property type="evidence" value="ECO:0007669"/>
    <property type="project" value="UniProtKB-UniRule"/>
</dbReference>
<keyword evidence="9 11" id="KW-0030">Aminoacyl-tRNA synthetase</keyword>
<dbReference type="InterPro" id="IPR014729">
    <property type="entry name" value="Rossmann-like_a/b/a_fold"/>
</dbReference>
<dbReference type="SUPFAM" id="SSF48163">
    <property type="entry name" value="An anticodon-binding domain of class I aminoacyl-tRNA synthetases"/>
    <property type="match status" value="1"/>
</dbReference>
<evidence type="ECO:0000313" key="15">
    <source>
        <dbReference type="Proteomes" id="UP000051931"/>
    </source>
</evidence>
<dbReference type="AlphaFoldDB" id="A0A0R1SCX7"/>
<accession>A0A0R1SCX7</accession>
<organism evidence="14 15">
    <name type="scientific">Lactobacillus psittaci DSM 15354</name>
    <dbReference type="NCBI Taxonomy" id="1122152"/>
    <lineage>
        <taxon>Bacteria</taxon>
        <taxon>Bacillati</taxon>
        <taxon>Bacillota</taxon>
        <taxon>Bacilli</taxon>
        <taxon>Lactobacillales</taxon>
        <taxon>Lactobacillaceae</taxon>
        <taxon>Lactobacillus</taxon>
    </lineage>
</organism>
<dbReference type="InterPro" id="IPR008925">
    <property type="entry name" value="aa_tRNA-synth_I_cd-bd_sf"/>
</dbReference>
<dbReference type="InterPro" id="IPR020058">
    <property type="entry name" value="Glu/Gln-tRNA-synth_Ib_cat-dom"/>
</dbReference>
<gene>
    <name evidence="11" type="primary">gltX</name>
    <name evidence="14" type="ORF">FC23_GL001070</name>
</gene>